<evidence type="ECO:0000313" key="4">
    <source>
        <dbReference type="EMBL" id="CDJ54243.1"/>
    </source>
</evidence>
<gene>
    <name evidence="4" type="ORF">EBH_0033440</name>
</gene>
<reference evidence="4" key="2">
    <citation type="submission" date="2013-10" db="EMBL/GenBank/DDBJ databases">
        <authorList>
            <person name="Aslett M."/>
        </authorList>
    </citation>
    <scope>NUCLEOTIDE SEQUENCE [LARGE SCALE GENOMIC DNA]</scope>
    <source>
        <strain evidence="4">Houghton</strain>
    </source>
</reference>
<name>U6LYA2_9EIME</name>
<comment type="similarity">
    <text evidence="2">Belongs to the dpy-30 family.</text>
</comment>
<dbReference type="Pfam" id="PF05186">
    <property type="entry name" value="Dpy-30"/>
    <property type="match status" value="1"/>
</dbReference>
<dbReference type="OrthoDB" id="417678at2759"/>
<sequence length="492" mass="53980">MLRLYRRGTLEMLKVQEEASSSIDGSEDAVEEGLSFGDYLRLRYKNSARRTADASPLLHIWPLQPRLPIVQKPDSLSRDGISLEANHGEEETTPSNSPYSLPLQLHQGYWNIAPSFLSLLFSLVFLDGTHGTPDLRISETGIGTMRIPMVQTAAEGRCWQPCSTSPLPHTLVMPETKRCYKGIDEVFAGLVYQELEEHKTLCIIHKPVNFLCSDPEGQRAGELNSLSTADEYMGRMGTGNECATLGAALEAHASLSCTTPLTILADGQDLTRFHVCLSAPGIQTVVDGISYIHTLVPVDVLGQQPITLKPIPWLENGGVEVCSQQTLPADDNVRRKGRIECAVVASHISPSQWDFLASSDCLVAALATCEKKRLQLATAKHLCDIEQATRDKITALHGEHRELAEEQKKQDGISERGNSFIGLIGTLGSHLSTSKQTGLPVPDIAYLMETVVPVLYPALEAVLRDRPDDPLAYLAFYLLRHSTGYSRTATTL</sequence>
<evidence type="ECO:0000256" key="1">
    <source>
        <dbReference type="ARBA" id="ARBA00004123"/>
    </source>
</evidence>
<dbReference type="Proteomes" id="UP000030750">
    <property type="component" value="Unassembled WGS sequence"/>
</dbReference>
<dbReference type="AlphaFoldDB" id="U6LYA2"/>
<evidence type="ECO:0000256" key="2">
    <source>
        <dbReference type="ARBA" id="ARBA00010849"/>
    </source>
</evidence>
<evidence type="ECO:0000256" key="3">
    <source>
        <dbReference type="ARBA" id="ARBA00023242"/>
    </source>
</evidence>
<dbReference type="GO" id="GO:0005634">
    <property type="term" value="C:nucleus"/>
    <property type="evidence" value="ECO:0007669"/>
    <property type="project" value="UniProtKB-SubCell"/>
</dbReference>
<dbReference type="VEuPathDB" id="ToxoDB:EBH_0033440"/>
<protein>
    <submittedName>
        <fullName evidence="4">Dpy-30 motif containing protein, putative</fullName>
    </submittedName>
</protein>
<comment type="subcellular location">
    <subcellularLocation>
        <location evidence="1">Nucleus</location>
    </subcellularLocation>
</comment>
<accession>U6LYA2</accession>
<dbReference type="Gene3D" id="1.20.890.10">
    <property type="entry name" value="cAMP-dependent protein kinase regulatory subunit, dimerization-anchoring domain"/>
    <property type="match status" value="1"/>
</dbReference>
<keyword evidence="5" id="KW-1185">Reference proteome</keyword>
<dbReference type="InterPro" id="IPR049629">
    <property type="entry name" value="DPY30_SDC1_DD"/>
</dbReference>
<dbReference type="CDD" id="cd22965">
    <property type="entry name" value="DD_DPY30_SDC1"/>
    <property type="match status" value="1"/>
</dbReference>
<proteinExistence type="inferred from homology"/>
<evidence type="ECO:0000313" key="5">
    <source>
        <dbReference type="Proteomes" id="UP000030750"/>
    </source>
</evidence>
<dbReference type="EMBL" id="HG714492">
    <property type="protein sequence ID" value="CDJ54243.1"/>
    <property type="molecule type" value="Genomic_DNA"/>
</dbReference>
<keyword evidence="3" id="KW-0539">Nucleus</keyword>
<organism evidence="4 5">
    <name type="scientific">Eimeria brunetti</name>
    <dbReference type="NCBI Taxonomy" id="51314"/>
    <lineage>
        <taxon>Eukaryota</taxon>
        <taxon>Sar</taxon>
        <taxon>Alveolata</taxon>
        <taxon>Apicomplexa</taxon>
        <taxon>Conoidasida</taxon>
        <taxon>Coccidia</taxon>
        <taxon>Eucoccidiorida</taxon>
        <taxon>Eimeriorina</taxon>
        <taxon>Eimeriidae</taxon>
        <taxon>Eimeria</taxon>
    </lineage>
</organism>
<dbReference type="InterPro" id="IPR007858">
    <property type="entry name" value="Dpy-30_motif"/>
</dbReference>
<reference evidence="4" key="1">
    <citation type="submission" date="2013-10" db="EMBL/GenBank/DDBJ databases">
        <title>Genomic analysis of the causative agents of coccidiosis in chickens.</title>
        <authorList>
            <person name="Reid A.J."/>
            <person name="Blake D."/>
            <person name="Billington K."/>
            <person name="Browne H."/>
            <person name="Dunn M."/>
            <person name="Hung S."/>
            <person name="Kawahara F."/>
            <person name="Miranda-Saavedra D."/>
            <person name="Mourier T."/>
            <person name="Nagra H."/>
            <person name="Otto T.D."/>
            <person name="Rawlings N."/>
            <person name="Sanchez A."/>
            <person name="Sanders M."/>
            <person name="Subramaniam C."/>
            <person name="Tay Y."/>
            <person name="Dear P."/>
            <person name="Doerig C."/>
            <person name="Gruber A."/>
            <person name="Parkinson J."/>
            <person name="Shirley M."/>
            <person name="Wan K.L."/>
            <person name="Berriman M."/>
            <person name="Tomley F."/>
            <person name="Pain A."/>
        </authorList>
    </citation>
    <scope>NUCLEOTIDE SEQUENCE [LARGE SCALE GENOMIC DNA]</scope>
    <source>
        <strain evidence="4">Houghton</strain>
    </source>
</reference>